<keyword evidence="1" id="KW-0732">Signal</keyword>
<feature type="signal peptide" evidence="1">
    <location>
        <begin position="1"/>
        <end position="21"/>
    </location>
</feature>
<evidence type="ECO:0008006" key="4">
    <source>
        <dbReference type="Google" id="ProtNLM"/>
    </source>
</evidence>
<protein>
    <recommendedName>
        <fullName evidence="4">Lipoprotein</fullName>
    </recommendedName>
</protein>
<evidence type="ECO:0000313" key="2">
    <source>
        <dbReference type="EMBL" id="UUN97728.1"/>
    </source>
</evidence>
<evidence type="ECO:0000256" key="1">
    <source>
        <dbReference type="SAM" id="SignalP"/>
    </source>
</evidence>
<gene>
    <name evidence="2" type="ORF">I9054_020820</name>
</gene>
<dbReference type="RefSeq" id="WP_227543962.1">
    <property type="nucleotide sequence ID" value="NZ_CP066121.1"/>
</dbReference>
<dbReference type="PROSITE" id="PS51257">
    <property type="entry name" value="PROKAR_LIPOPROTEIN"/>
    <property type="match status" value="1"/>
</dbReference>
<dbReference type="Proteomes" id="UP000644140">
    <property type="component" value="Chromosome"/>
</dbReference>
<reference evidence="2" key="1">
    <citation type="submission" date="2022-02" db="EMBL/GenBank/DDBJ databases">
        <title>Characterization of Tn125 harboring carbapenem-resistant Acinetobacter bereziniae clinical isolates.</title>
        <authorList>
            <person name="Wong N.-K."/>
            <person name="Pan Q."/>
        </authorList>
    </citation>
    <scope>NUCLEOTIDE SEQUENCE</scope>
    <source>
        <strain evidence="2">GD03393</strain>
    </source>
</reference>
<organism evidence="2 3">
    <name type="scientific">Acinetobacter bereziniae</name>
    <name type="common">Acinetobacter genomosp. 10</name>
    <dbReference type="NCBI Taxonomy" id="106648"/>
    <lineage>
        <taxon>Bacteria</taxon>
        <taxon>Pseudomonadati</taxon>
        <taxon>Pseudomonadota</taxon>
        <taxon>Gammaproteobacteria</taxon>
        <taxon>Moraxellales</taxon>
        <taxon>Moraxellaceae</taxon>
        <taxon>Acinetobacter</taxon>
    </lineage>
</organism>
<dbReference type="AlphaFoldDB" id="A0A9E7PAZ7"/>
<sequence>MKKQFGILIFLSLFVITGCNAKSVEKDTVLKLKVEPCSFDYDIENYYCKADKLDLYSKNVGNKANFNKNYTIIKINDGKYYRIVALNQKDLKVYPLKYQIDYKSKFDYSVNNDSLCVTGDFYAYRDDYSHSKLCFKVINGSFVKTNISENLPKINKESNLKKILIPNASNYFLKCLKSNSESKCEKLSDLENHVYSLNDVKNMSPEIYTILSQNKINHLNLDGVKFMPDIGGSQFVIGEKYHDTDNGSTTLFYLIKIKPKIEVYNLGESYAIDGKYNLSYKDSAGNNKNIKLN</sequence>
<proteinExistence type="predicted"/>
<accession>A0A9E7PAZ7</accession>
<name>A0A9E7PAZ7_ACIBZ</name>
<dbReference type="EMBL" id="CP092085">
    <property type="protein sequence ID" value="UUN97728.1"/>
    <property type="molecule type" value="Genomic_DNA"/>
</dbReference>
<evidence type="ECO:0000313" key="3">
    <source>
        <dbReference type="Proteomes" id="UP000644140"/>
    </source>
</evidence>
<feature type="chain" id="PRO_5039228758" description="Lipoprotein" evidence="1">
    <location>
        <begin position="22"/>
        <end position="293"/>
    </location>
</feature>